<protein>
    <recommendedName>
        <fullName evidence="4">S-adenosylmethionine-dependent methyltransferase domain-containing protein</fullName>
    </recommendedName>
</protein>
<evidence type="ECO:0000256" key="2">
    <source>
        <dbReference type="ARBA" id="ARBA00022679"/>
    </source>
</evidence>
<feature type="non-terminal residue" evidence="5">
    <location>
        <position position="1"/>
    </location>
</feature>
<keyword evidence="1" id="KW-0489">Methyltransferase</keyword>
<dbReference type="SUPFAM" id="SSF53335">
    <property type="entry name" value="S-adenosyl-L-methionine-dependent methyltransferases"/>
    <property type="match status" value="1"/>
</dbReference>
<keyword evidence="2" id="KW-0808">Transferase</keyword>
<dbReference type="CDD" id="cd02440">
    <property type="entry name" value="AdoMet_MTases"/>
    <property type="match status" value="1"/>
</dbReference>
<keyword evidence="3" id="KW-0949">S-adenosyl-L-methionine</keyword>
<evidence type="ECO:0000256" key="3">
    <source>
        <dbReference type="ARBA" id="ARBA00022691"/>
    </source>
</evidence>
<dbReference type="InterPro" id="IPR019614">
    <property type="entry name" value="SAM-dep_methyl-trfase"/>
</dbReference>
<dbReference type="AlphaFoldDB" id="A0A383EQZ1"/>
<reference evidence="5" key="1">
    <citation type="submission" date="2018-05" db="EMBL/GenBank/DDBJ databases">
        <authorList>
            <person name="Lanie J.A."/>
            <person name="Ng W.-L."/>
            <person name="Kazmierczak K.M."/>
            <person name="Andrzejewski T.M."/>
            <person name="Davidsen T.M."/>
            <person name="Wayne K.J."/>
            <person name="Tettelin H."/>
            <person name="Glass J.I."/>
            <person name="Rusch D."/>
            <person name="Podicherti R."/>
            <person name="Tsui H.-C.T."/>
            <person name="Winkler M.E."/>
        </authorList>
    </citation>
    <scope>NUCLEOTIDE SEQUENCE</scope>
</reference>
<evidence type="ECO:0000256" key="1">
    <source>
        <dbReference type="ARBA" id="ARBA00022603"/>
    </source>
</evidence>
<dbReference type="InterPro" id="IPR029063">
    <property type="entry name" value="SAM-dependent_MTases_sf"/>
</dbReference>
<gene>
    <name evidence="5" type="ORF">METZ01_LOCUS511737</name>
</gene>
<organism evidence="5">
    <name type="scientific">marine metagenome</name>
    <dbReference type="NCBI Taxonomy" id="408172"/>
    <lineage>
        <taxon>unclassified sequences</taxon>
        <taxon>metagenomes</taxon>
        <taxon>ecological metagenomes</taxon>
    </lineage>
</organism>
<feature type="domain" description="S-adenosylmethionine-dependent methyltransferase" evidence="4">
    <location>
        <begin position="52"/>
        <end position="209"/>
    </location>
</feature>
<sequence>PYLDILITLFKKKLSVERCVLRRSRKVAESKIISKKYSEGHLLFGDKITEPICFKENGIDFEVDVISGQKTGFYLDQRDNRQKVRLLSKGKSVLNVFSYTGAFSVYAFAGGASSVLEIDSNPIALAASRKNLRLHFTNRNFSVEEFSQIKVDGFDALSKLESDSQRYDLVILDPPAFAKRKKQTKTALNAYTKLAQAGAKVTKKGGILFAASCSVHVQTANFYKAVFAG</sequence>
<dbReference type="PANTHER" id="PTHR42873">
    <property type="entry name" value="RIBOSOMAL RNA LARGE SUBUNIT METHYLTRANSFERASE"/>
    <property type="match status" value="1"/>
</dbReference>
<dbReference type="GO" id="GO:0008168">
    <property type="term" value="F:methyltransferase activity"/>
    <property type="evidence" value="ECO:0007669"/>
    <property type="project" value="UniProtKB-KW"/>
</dbReference>
<dbReference type="EMBL" id="UINC01227829">
    <property type="protein sequence ID" value="SVE58883.1"/>
    <property type="molecule type" value="Genomic_DNA"/>
</dbReference>
<evidence type="ECO:0000259" key="4">
    <source>
        <dbReference type="Pfam" id="PF10672"/>
    </source>
</evidence>
<name>A0A383EQZ1_9ZZZZ</name>
<proteinExistence type="predicted"/>
<accession>A0A383EQZ1</accession>
<dbReference type="Gene3D" id="3.40.50.150">
    <property type="entry name" value="Vaccinia Virus protein VP39"/>
    <property type="match status" value="1"/>
</dbReference>
<feature type="non-terminal residue" evidence="5">
    <location>
        <position position="229"/>
    </location>
</feature>
<dbReference type="GO" id="GO:0032259">
    <property type="term" value="P:methylation"/>
    <property type="evidence" value="ECO:0007669"/>
    <property type="project" value="UniProtKB-KW"/>
</dbReference>
<dbReference type="PANTHER" id="PTHR42873:SF1">
    <property type="entry name" value="S-ADENOSYLMETHIONINE-DEPENDENT METHYLTRANSFERASE DOMAIN-CONTAINING PROTEIN"/>
    <property type="match status" value="1"/>
</dbReference>
<evidence type="ECO:0000313" key="5">
    <source>
        <dbReference type="EMBL" id="SVE58883.1"/>
    </source>
</evidence>
<dbReference type="Pfam" id="PF10672">
    <property type="entry name" value="Methyltrans_SAM"/>
    <property type="match status" value="1"/>
</dbReference>